<dbReference type="PANTHER" id="PTHR33710:SF79">
    <property type="entry name" value="OS06G0205337 PROTEIN"/>
    <property type="match status" value="1"/>
</dbReference>
<dbReference type="AlphaFoldDB" id="A0AAW2UTY7"/>
<reference evidence="1" key="2">
    <citation type="journal article" date="2024" name="Plant">
        <title>Genomic evolution and insights into agronomic trait innovations of Sesamum species.</title>
        <authorList>
            <person name="Miao H."/>
            <person name="Wang L."/>
            <person name="Qu L."/>
            <person name="Liu H."/>
            <person name="Sun Y."/>
            <person name="Le M."/>
            <person name="Wang Q."/>
            <person name="Wei S."/>
            <person name="Zheng Y."/>
            <person name="Lin W."/>
            <person name="Duan Y."/>
            <person name="Cao H."/>
            <person name="Xiong S."/>
            <person name="Wang X."/>
            <person name="Wei L."/>
            <person name="Li C."/>
            <person name="Ma Q."/>
            <person name="Ju M."/>
            <person name="Zhao R."/>
            <person name="Li G."/>
            <person name="Mu C."/>
            <person name="Tian Q."/>
            <person name="Mei H."/>
            <person name="Zhang T."/>
            <person name="Gao T."/>
            <person name="Zhang H."/>
        </authorList>
    </citation>
    <scope>NUCLEOTIDE SEQUENCE</scope>
    <source>
        <strain evidence="1">KEN1</strain>
    </source>
</reference>
<gene>
    <name evidence="1" type="ORF">Slati_3081800</name>
</gene>
<evidence type="ECO:0000313" key="1">
    <source>
        <dbReference type="EMBL" id="KAL0420589.1"/>
    </source>
</evidence>
<reference evidence="1" key="1">
    <citation type="submission" date="2020-06" db="EMBL/GenBank/DDBJ databases">
        <authorList>
            <person name="Li T."/>
            <person name="Hu X."/>
            <person name="Zhang T."/>
            <person name="Song X."/>
            <person name="Zhang H."/>
            <person name="Dai N."/>
            <person name="Sheng W."/>
            <person name="Hou X."/>
            <person name="Wei L."/>
        </authorList>
    </citation>
    <scope>NUCLEOTIDE SEQUENCE</scope>
    <source>
        <strain evidence="1">KEN1</strain>
        <tissue evidence="1">Leaf</tissue>
    </source>
</reference>
<dbReference type="Gene3D" id="3.60.10.10">
    <property type="entry name" value="Endonuclease/exonuclease/phosphatase"/>
    <property type="match status" value="1"/>
</dbReference>
<dbReference type="PANTHER" id="PTHR33710">
    <property type="entry name" value="BNAC02G09200D PROTEIN"/>
    <property type="match status" value="1"/>
</dbReference>
<dbReference type="InterPro" id="IPR036691">
    <property type="entry name" value="Endo/exonu/phosph_ase_sf"/>
</dbReference>
<organism evidence="1">
    <name type="scientific">Sesamum latifolium</name>
    <dbReference type="NCBI Taxonomy" id="2727402"/>
    <lineage>
        <taxon>Eukaryota</taxon>
        <taxon>Viridiplantae</taxon>
        <taxon>Streptophyta</taxon>
        <taxon>Embryophyta</taxon>
        <taxon>Tracheophyta</taxon>
        <taxon>Spermatophyta</taxon>
        <taxon>Magnoliopsida</taxon>
        <taxon>eudicotyledons</taxon>
        <taxon>Gunneridae</taxon>
        <taxon>Pentapetalae</taxon>
        <taxon>asterids</taxon>
        <taxon>lamiids</taxon>
        <taxon>Lamiales</taxon>
        <taxon>Pedaliaceae</taxon>
        <taxon>Sesamum</taxon>
    </lineage>
</organism>
<comment type="caution">
    <text evidence="1">The sequence shown here is derived from an EMBL/GenBank/DDBJ whole genome shotgun (WGS) entry which is preliminary data.</text>
</comment>
<name>A0AAW2UTY7_9LAMI</name>
<dbReference type="SUPFAM" id="SSF56219">
    <property type="entry name" value="DNase I-like"/>
    <property type="match status" value="1"/>
</dbReference>
<protein>
    <submittedName>
        <fullName evidence="1">Uncharacterized protein</fullName>
    </submittedName>
</protein>
<proteinExistence type="predicted"/>
<accession>A0AAW2UTY7</accession>
<dbReference type="EMBL" id="JACGWN010000011">
    <property type="protein sequence ID" value="KAL0420589.1"/>
    <property type="molecule type" value="Genomic_DNA"/>
</dbReference>
<sequence>MSEVCGASADIHVSMSEFWDCIHDTGLIHLPMQGELFTWHNCSEGDRSLWKRLDRLLVNDAWLSQWPNSYYQSLNARTSDHSPLLIRGDDNTNYVSMFRFDNYILLYLRTFFLRCRTSGSTILKEQLCMRLQGSFEL</sequence>